<comment type="caution">
    <text evidence="4">The sequence shown here is derived from an EMBL/GenBank/DDBJ whole genome shotgun (WGS) entry which is preliminary data.</text>
</comment>
<dbReference type="GO" id="GO:0008483">
    <property type="term" value="F:transaminase activity"/>
    <property type="evidence" value="ECO:0007669"/>
    <property type="project" value="InterPro"/>
</dbReference>
<dbReference type="SUPFAM" id="SSF53383">
    <property type="entry name" value="PLP-dependent transferases"/>
    <property type="match status" value="1"/>
</dbReference>
<evidence type="ECO:0000256" key="1">
    <source>
        <dbReference type="ARBA" id="ARBA00001933"/>
    </source>
</evidence>
<dbReference type="AlphaFoldDB" id="A0A1T3NT79"/>
<keyword evidence="5" id="KW-1185">Reference proteome</keyword>
<reference evidence="4 5" key="1">
    <citation type="submission" date="2017-03" db="EMBL/GenBank/DDBJ databases">
        <title>Draft genome sequence of Streptomyces scabrisporus NF3, endophyte isolated from Amphipterygium adstringens.</title>
        <authorList>
            <person name="Vazquez M."/>
            <person name="Ceapa C.D."/>
            <person name="Rodriguez Luna D."/>
            <person name="Sanchez Esquivel S."/>
        </authorList>
    </citation>
    <scope>NUCLEOTIDE SEQUENCE [LARGE SCALE GENOMIC DNA]</scope>
    <source>
        <strain evidence="4 5">NF3</strain>
    </source>
</reference>
<dbReference type="GO" id="GO:0030170">
    <property type="term" value="F:pyridoxal phosphate binding"/>
    <property type="evidence" value="ECO:0007669"/>
    <property type="project" value="InterPro"/>
</dbReference>
<dbReference type="InterPro" id="IPR015421">
    <property type="entry name" value="PyrdxlP-dep_Trfase_major"/>
</dbReference>
<feature type="compositionally biased region" description="Basic residues" evidence="3">
    <location>
        <begin position="145"/>
        <end position="157"/>
    </location>
</feature>
<dbReference type="InterPro" id="IPR015422">
    <property type="entry name" value="PyrdxlP-dep_Trfase_small"/>
</dbReference>
<dbReference type="Gene3D" id="3.90.1150.10">
    <property type="entry name" value="Aspartate Aminotransferase, domain 1"/>
    <property type="match status" value="1"/>
</dbReference>
<dbReference type="InterPro" id="IPR005814">
    <property type="entry name" value="Aminotrans_3"/>
</dbReference>
<feature type="region of interest" description="Disordered" evidence="3">
    <location>
        <begin position="136"/>
        <end position="171"/>
    </location>
</feature>
<proteinExistence type="predicted"/>
<dbReference type="InterPro" id="IPR015424">
    <property type="entry name" value="PyrdxlP-dep_Trfase"/>
</dbReference>
<dbReference type="Pfam" id="PF00202">
    <property type="entry name" value="Aminotran_3"/>
    <property type="match status" value="1"/>
</dbReference>
<organism evidence="4 5">
    <name type="scientific">Embleya scabrispora</name>
    <dbReference type="NCBI Taxonomy" id="159449"/>
    <lineage>
        <taxon>Bacteria</taxon>
        <taxon>Bacillati</taxon>
        <taxon>Actinomycetota</taxon>
        <taxon>Actinomycetes</taxon>
        <taxon>Kitasatosporales</taxon>
        <taxon>Streptomycetaceae</taxon>
        <taxon>Embleya</taxon>
    </lineage>
</organism>
<evidence type="ECO:0008006" key="6">
    <source>
        <dbReference type="Google" id="ProtNLM"/>
    </source>
</evidence>
<evidence type="ECO:0000256" key="2">
    <source>
        <dbReference type="ARBA" id="ARBA00022898"/>
    </source>
</evidence>
<evidence type="ECO:0000256" key="3">
    <source>
        <dbReference type="SAM" id="MobiDB-lite"/>
    </source>
</evidence>
<name>A0A1T3NT79_9ACTN</name>
<dbReference type="PANTHER" id="PTHR43713:SF3">
    <property type="entry name" value="GLUTAMATE-1-SEMIALDEHYDE 2,1-AMINOMUTASE 1, CHLOROPLASTIC-RELATED"/>
    <property type="match status" value="1"/>
</dbReference>
<dbReference type="STRING" id="159449.B4N89_02920"/>
<dbReference type="OrthoDB" id="9801052at2"/>
<comment type="cofactor">
    <cofactor evidence="1">
        <name>pyridoxal 5'-phosphate</name>
        <dbReference type="ChEBI" id="CHEBI:597326"/>
    </cofactor>
</comment>
<dbReference type="EMBL" id="MWQN01000001">
    <property type="protein sequence ID" value="OPC80039.1"/>
    <property type="molecule type" value="Genomic_DNA"/>
</dbReference>
<sequence length="208" mass="22116">MANFVLSAESTETSRALFHRARRSLAGGTTSSGRIITTGSYPYPLYIAHGKAAHIWDVDGNEYVDYLNSYGCAVMGHADPRIASAVAEVSAGGTMFGAGTIPEIELAETMRAMIPCADLVRFADSGSEAIQGAIRSARGLTSTRPVRRAGSSRRRSPTRTWPPPAPPWTRRSCCSPVCERQPFGCSGGGRVSYARVGRRAAGAMTSLT</sequence>
<gene>
    <name evidence="4" type="ORF">B4N89_02920</name>
</gene>
<accession>A0A1T3NT79</accession>
<evidence type="ECO:0000313" key="4">
    <source>
        <dbReference type="EMBL" id="OPC80039.1"/>
    </source>
</evidence>
<dbReference type="Proteomes" id="UP000190037">
    <property type="component" value="Unassembled WGS sequence"/>
</dbReference>
<evidence type="ECO:0000313" key="5">
    <source>
        <dbReference type="Proteomes" id="UP000190037"/>
    </source>
</evidence>
<dbReference type="PANTHER" id="PTHR43713">
    <property type="entry name" value="GLUTAMATE-1-SEMIALDEHYDE 2,1-AMINOMUTASE"/>
    <property type="match status" value="1"/>
</dbReference>
<keyword evidence="2" id="KW-0663">Pyridoxal phosphate</keyword>
<protein>
    <recommendedName>
        <fullName evidence="6">Glutamate-1-semialdehyde 2,1-aminomutase</fullName>
    </recommendedName>
</protein>
<dbReference type="Gene3D" id="3.40.640.10">
    <property type="entry name" value="Type I PLP-dependent aspartate aminotransferase-like (Major domain)"/>
    <property type="match status" value="1"/>
</dbReference>